<dbReference type="AlphaFoldDB" id="A0A7X2H4E5"/>
<sequence length="248" mass="27809">MINYLLSENLKYRRTFSRKLIVLSPMFFILYSFFTLSNLGSQNNYFITLIFNWWPLLFMPVGSALLCSLSDAKERKSGNYRGLRTLNINAAVMWFSKIVIIAYYMFLASVILVAIVFLAGVWMPSNSAPFLQISAASLTIWVTSIGLIPVYLFFSTWMGTAAAMGISVAGMVTGIMMSTESSWIMIPWSWGLRLMCPIIGVHPNGTTLPANDPLLNSSVIPMGIMISLVFFVVMSLLTAIWFSKREAR</sequence>
<feature type="transmembrane region" description="Helical" evidence="1">
    <location>
        <begin position="161"/>
        <end position="186"/>
    </location>
</feature>
<organism evidence="2 3">
    <name type="scientific">Paenibacillus monticola</name>
    <dbReference type="NCBI Taxonomy" id="2666075"/>
    <lineage>
        <taxon>Bacteria</taxon>
        <taxon>Bacillati</taxon>
        <taxon>Bacillota</taxon>
        <taxon>Bacilli</taxon>
        <taxon>Bacillales</taxon>
        <taxon>Paenibacillaceae</taxon>
        <taxon>Paenibacillus</taxon>
    </lineage>
</organism>
<keyword evidence="3" id="KW-1185">Reference proteome</keyword>
<dbReference type="EMBL" id="WJXB01000003">
    <property type="protein sequence ID" value="MRN53175.1"/>
    <property type="molecule type" value="Genomic_DNA"/>
</dbReference>
<keyword evidence="1" id="KW-0472">Membrane</keyword>
<proteinExistence type="predicted"/>
<gene>
    <name evidence="2" type="ORF">GJB61_09230</name>
</gene>
<feature type="transmembrane region" description="Helical" evidence="1">
    <location>
        <begin position="90"/>
        <end position="123"/>
    </location>
</feature>
<evidence type="ECO:0000256" key="1">
    <source>
        <dbReference type="SAM" id="Phobius"/>
    </source>
</evidence>
<accession>A0A7X2H4E5</accession>
<feature type="transmembrane region" description="Helical" evidence="1">
    <location>
        <begin position="45"/>
        <end position="69"/>
    </location>
</feature>
<feature type="transmembrane region" description="Helical" evidence="1">
    <location>
        <begin position="20"/>
        <end position="39"/>
    </location>
</feature>
<dbReference type="CDD" id="cd21807">
    <property type="entry name" value="ABC-2_lan_permease_MutE_EpiE-like"/>
    <property type="match status" value="1"/>
</dbReference>
<dbReference type="Proteomes" id="UP000463051">
    <property type="component" value="Unassembled WGS sequence"/>
</dbReference>
<comment type="caution">
    <text evidence="2">The sequence shown here is derived from an EMBL/GenBank/DDBJ whole genome shotgun (WGS) entry which is preliminary data.</text>
</comment>
<feature type="transmembrane region" description="Helical" evidence="1">
    <location>
        <begin position="129"/>
        <end position="154"/>
    </location>
</feature>
<reference evidence="2 3" key="1">
    <citation type="submission" date="2019-11" db="EMBL/GenBank/DDBJ databases">
        <title>Paenibacillus monticola sp. nov., a novel PGPR strain isolated from mountain sample in China.</title>
        <authorList>
            <person name="Zhao Q."/>
            <person name="Li H.-P."/>
            <person name="Zhang J.-L."/>
        </authorList>
    </citation>
    <scope>NUCLEOTIDE SEQUENCE [LARGE SCALE GENOMIC DNA]</scope>
    <source>
        <strain evidence="2 3">LC-T2</strain>
    </source>
</reference>
<evidence type="ECO:0000313" key="2">
    <source>
        <dbReference type="EMBL" id="MRN53175.1"/>
    </source>
</evidence>
<evidence type="ECO:0000313" key="3">
    <source>
        <dbReference type="Proteomes" id="UP000463051"/>
    </source>
</evidence>
<dbReference type="Pfam" id="PF12730">
    <property type="entry name" value="ABC2_membrane_4"/>
    <property type="match status" value="1"/>
</dbReference>
<keyword evidence="1" id="KW-0812">Transmembrane</keyword>
<name>A0A7X2H4E5_9BACL</name>
<dbReference type="InterPro" id="IPR021205">
    <property type="entry name" value="Lanti_perm_SpaE/MutE/EpiE-like"/>
</dbReference>
<dbReference type="RefSeq" id="WP_154118230.1">
    <property type="nucleotide sequence ID" value="NZ_WJXB01000003.1"/>
</dbReference>
<feature type="transmembrane region" description="Helical" evidence="1">
    <location>
        <begin position="219"/>
        <end position="242"/>
    </location>
</feature>
<dbReference type="NCBIfam" id="TIGR03732">
    <property type="entry name" value="lanti_perm_MutE"/>
    <property type="match status" value="1"/>
</dbReference>
<protein>
    <submittedName>
        <fullName evidence="2">Lantibiotic immunity ABC transporter MutE/EpiE family permease subunit</fullName>
    </submittedName>
</protein>
<keyword evidence="1" id="KW-1133">Transmembrane helix</keyword>